<dbReference type="VEuPathDB" id="AmoebaDB:EHI_112000"/>
<dbReference type="Gene3D" id="2.30.29.30">
    <property type="entry name" value="Pleckstrin-homology domain (PH domain)/Phosphotyrosine-binding domain (PTB)"/>
    <property type="match status" value="1"/>
</dbReference>
<name>A0A5K1UTS4_ENTHI</name>
<dbReference type="PROSITE" id="PS50010">
    <property type="entry name" value="DH_2"/>
    <property type="match status" value="1"/>
</dbReference>
<comment type="caution">
    <text evidence="2">The sequence shown here is derived from an EMBL/GenBank/DDBJ whole genome shotgun (WGS) entry which is preliminary data.</text>
</comment>
<dbReference type="GO" id="GO:0005085">
    <property type="term" value="F:guanyl-nucleotide exchange factor activity"/>
    <property type="evidence" value="ECO:0007669"/>
    <property type="project" value="InterPro"/>
</dbReference>
<dbReference type="Pfam" id="PF00621">
    <property type="entry name" value="RhoGEF"/>
    <property type="match status" value="1"/>
</dbReference>
<dbReference type="Gene3D" id="1.20.900.10">
    <property type="entry name" value="Dbl homology (DH) domain"/>
    <property type="match status" value="1"/>
</dbReference>
<sequence>MDIVIAHCKGTIVRRTYDFHKMLKRKFVVNEIFETELNFVTQLNMVIVLFKKPLEDAKGKILPKLLIRTLFHNIDQVMTAACMNANIFQKCIVDWKYDSCFGKSILSTLSNMLPLVEYTLRSDMQKKELQNAYKNKVFKGFVQLSCSEETTKKLSLEDLLITPIQRLMRYHTLLTELLKYTPLKHPDYKYIVKADQKFHDLVIATNTRAKQHDLLLTCASVIYGMPELVQPWRYCIYYEECYVNGLKTKSMCFLFNDVIVWMDNVVPLVIEQQASYFLKYEETNQIYLTEITNHFKSVRIPNCYEIILKDKHYSFVFLKHEHLNTWVNVLHTCLNPK</sequence>
<dbReference type="InterPro" id="IPR051092">
    <property type="entry name" value="FYVE_RhoGEF_PH"/>
</dbReference>
<dbReference type="PANTHER" id="PTHR12673">
    <property type="entry name" value="FACIOGENITAL DYSPLASIA PROTEIN"/>
    <property type="match status" value="1"/>
</dbReference>
<accession>A0A5K1UTS4</accession>
<dbReference type="PANTHER" id="PTHR12673:SF159">
    <property type="entry name" value="LD03170P"/>
    <property type="match status" value="1"/>
</dbReference>
<dbReference type="SUPFAM" id="SSF48065">
    <property type="entry name" value="DBL homology domain (DH-domain)"/>
    <property type="match status" value="1"/>
</dbReference>
<dbReference type="InterPro" id="IPR000219">
    <property type="entry name" value="DH_dom"/>
</dbReference>
<dbReference type="InterPro" id="IPR011993">
    <property type="entry name" value="PH-like_dom_sf"/>
</dbReference>
<dbReference type="GO" id="GO:0035556">
    <property type="term" value="P:intracellular signal transduction"/>
    <property type="evidence" value="ECO:0007669"/>
    <property type="project" value="InterPro"/>
</dbReference>
<dbReference type="VEuPathDB" id="AmoebaDB:EHI8A_024470"/>
<dbReference type="VEuPathDB" id="AmoebaDB:EHI5A_043860"/>
<dbReference type="GO" id="GO:0005737">
    <property type="term" value="C:cytoplasm"/>
    <property type="evidence" value="ECO:0007669"/>
    <property type="project" value="TreeGrafter"/>
</dbReference>
<organism evidence="2 3">
    <name type="scientific">Entamoeba histolytica</name>
    <dbReference type="NCBI Taxonomy" id="5759"/>
    <lineage>
        <taxon>Eukaryota</taxon>
        <taxon>Amoebozoa</taxon>
        <taxon>Evosea</taxon>
        <taxon>Archamoebae</taxon>
        <taxon>Mastigamoebida</taxon>
        <taxon>Entamoebidae</taxon>
        <taxon>Entamoeba</taxon>
    </lineage>
</organism>
<feature type="domain" description="DH" evidence="1">
    <location>
        <begin position="24"/>
        <end position="208"/>
    </location>
</feature>
<dbReference type="VEuPathDB" id="AmoebaDB:EHI7A_023610"/>
<dbReference type="SMART" id="SM00325">
    <property type="entry name" value="RhoGEF"/>
    <property type="match status" value="1"/>
</dbReference>
<dbReference type="InterPro" id="IPR001331">
    <property type="entry name" value="GDS_CDC24_CS"/>
</dbReference>
<dbReference type="InterPro" id="IPR035899">
    <property type="entry name" value="DBL_dom_sf"/>
</dbReference>
<dbReference type="VEuPathDB" id="AmoebaDB:KM1_049530"/>
<dbReference type="OMA" id="HENLNTW"/>
<gene>
    <name evidence="2" type="ORF">CL6EHI_112000</name>
</gene>
<evidence type="ECO:0000313" key="3">
    <source>
        <dbReference type="Proteomes" id="UP000078387"/>
    </source>
</evidence>
<dbReference type="AlphaFoldDB" id="A0A5K1UTS4"/>
<dbReference type="PROSITE" id="PS00741">
    <property type="entry name" value="DH_1"/>
    <property type="match status" value="1"/>
</dbReference>
<evidence type="ECO:0000259" key="1">
    <source>
        <dbReference type="PROSITE" id="PS50010"/>
    </source>
</evidence>
<dbReference type="SUPFAM" id="SSF50729">
    <property type="entry name" value="PH domain-like"/>
    <property type="match status" value="1"/>
</dbReference>
<dbReference type="EMBL" id="BDEQ01000001">
    <property type="protein sequence ID" value="GAT97484.1"/>
    <property type="molecule type" value="Genomic_DNA"/>
</dbReference>
<proteinExistence type="predicted"/>
<dbReference type="Proteomes" id="UP000078387">
    <property type="component" value="Unassembled WGS sequence"/>
</dbReference>
<evidence type="ECO:0000313" key="2">
    <source>
        <dbReference type="EMBL" id="GAT97484.1"/>
    </source>
</evidence>
<reference evidence="2 3" key="1">
    <citation type="submission" date="2016-05" db="EMBL/GenBank/DDBJ databases">
        <title>First whole genome sequencing of Entamoeba histolytica HM1:IMSS-clone-6.</title>
        <authorList>
            <person name="Mukherjee Avik.K."/>
            <person name="Izumyama S."/>
            <person name="Nakada-Tsukui K."/>
            <person name="Nozaki T."/>
        </authorList>
    </citation>
    <scope>NUCLEOTIDE SEQUENCE [LARGE SCALE GENOMIC DNA]</scope>
    <source>
        <strain evidence="2 3">HM1:IMSS clone 6</strain>
    </source>
</reference>
<protein>
    <submittedName>
        <fullName evidence="2">Rho guanine nucleotide exchange factor putative</fullName>
    </submittedName>
</protein>